<sequence length="269" mass="30916">MCGHMEGQTVERHLNIFSILFSDKICRQFLEQHGIWVLFLCVFFLSFFFFLLYKVCSRSRGRLFSFFFFYYLFLFFSFSFQSVRGGRVKMNFFKILIIFYELPLLCLQCNVMSLSSLFLFISAMHFCCTFLFVRPFTCSAPVFTSLPRVSAGTHNHMHPQNAHCSGFGCFFCSVCWRLRVAAASSVGMKGRRREGARTASHFCCWRAAPPVTSLSWAPNPIVGVMDGNFVATSWLGEDPLPRVALWVIARSVCAVCWLRAVAVCLWPWD</sequence>
<protein>
    <submittedName>
        <fullName evidence="2">Uncharacterized protein</fullName>
    </submittedName>
</protein>
<evidence type="ECO:0000313" key="2">
    <source>
        <dbReference type="EMBL" id="KAF5215881.1"/>
    </source>
</evidence>
<accession>A0A7J6XN65</accession>
<dbReference type="EMBL" id="JABDHM010000261">
    <property type="protein sequence ID" value="KAF5215881.1"/>
    <property type="molecule type" value="Genomic_DNA"/>
</dbReference>
<dbReference type="Proteomes" id="UP000583944">
    <property type="component" value="Unassembled WGS sequence"/>
</dbReference>
<name>A0A7J6XN65_TRYCR</name>
<feature type="transmembrane region" description="Helical" evidence="1">
    <location>
        <begin position="92"/>
        <end position="110"/>
    </location>
</feature>
<proteinExistence type="predicted"/>
<feature type="transmembrane region" description="Helical" evidence="1">
    <location>
        <begin position="35"/>
        <end position="56"/>
    </location>
</feature>
<keyword evidence="1" id="KW-0812">Transmembrane</keyword>
<gene>
    <name evidence="2" type="ORF">ECC02_011393</name>
</gene>
<dbReference type="VEuPathDB" id="TriTrypDB:BCY84_09263"/>
<dbReference type="VEuPathDB" id="TriTrypDB:ECC02_011393"/>
<organism evidence="2 3">
    <name type="scientific">Trypanosoma cruzi</name>
    <dbReference type="NCBI Taxonomy" id="5693"/>
    <lineage>
        <taxon>Eukaryota</taxon>
        <taxon>Discoba</taxon>
        <taxon>Euglenozoa</taxon>
        <taxon>Kinetoplastea</taxon>
        <taxon>Metakinetoplastina</taxon>
        <taxon>Trypanosomatida</taxon>
        <taxon>Trypanosomatidae</taxon>
        <taxon>Trypanosoma</taxon>
        <taxon>Schizotrypanum</taxon>
    </lineage>
</organism>
<evidence type="ECO:0000256" key="1">
    <source>
        <dbReference type="SAM" id="Phobius"/>
    </source>
</evidence>
<reference evidence="2 3" key="1">
    <citation type="journal article" date="2019" name="Genome Biol. Evol.">
        <title>Nanopore Sequencing Significantly Improves Genome Assembly of the Protozoan Parasite Trypanosoma cruzi.</title>
        <authorList>
            <person name="Diaz-Viraque F."/>
            <person name="Pita S."/>
            <person name="Greif G."/>
            <person name="de Souza R.C.M."/>
            <person name="Iraola G."/>
            <person name="Robello C."/>
        </authorList>
    </citation>
    <scope>NUCLEOTIDE SEQUENCE [LARGE SCALE GENOMIC DNA]</scope>
    <source>
        <strain evidence="2 3">Berenice</strain>
    </source>
</reference>
<comment type="caution">
    <text evidence="2">The sequence shown here is derived from an EMBL/GenBank/DDBJ whole genome shotgun (WGS) entry which is preliminary data.</text>
</comment>
<feature type="transmembrane region" description="Helical" evidence="1">
    <location>
        <begin position="63"/>
        <end position="80"/>
    </location>
</feature>
<keyword evidence="1" id="KW-1133">Transmembrane helix</keyword>
<evidence type="ECO:0000313" key="3">
    <source>
        <dbReference type="Proteomes" id="UP000583944"/>
    </source>
</evidence>
<dbReference type="AlphaFoldDB" id="A0A7J6XN65"/>
<keyword evidence="1" id="KW-0472">Membrane</keyword>